<reference evidence="3" key="2">
    <citation type="submission" date="2020-09" db="EMBL/GenBank/DDBJ databases">
        <authorList>
            <person name="Sun Q."/>
            <person name="Kim S."/>
        </authorList>
    </citation>
    <scope>NUCLEOTIDE SEQUENCE</scope>
    <source>
        <strain evidence="3">KCTC 32182</strain>
    </source>
</reference>
<proteinExistence type="predicted"/>
<reference evidence="3" key="1">
    <citation type="journal article" date="2014" name="Int. J. Syst. Evol. Microbiol.">
        <title>Complete genome sequence of Corynebacterium casei LMG S-19264T (=DSM 44701T), isolated from a smear-ripened cheese.</title>
        <authorList>
            <consortium name="US DOE Joint Genome Institute (JGI-PGF)"/>
            <person name="Walter F."/>
            <person name="Albersmeier A."/>
            <person name="Kalinowski J."/>
            <person name="Ruckert C."/>
        </authorList>
    </citation>
    <scope>NUCLEOTIDE SEQUENCE</scope>
    <source>
        <strain evidence="3">KCTC 32182</strain>
    </source>
</reference>
<dbReference type="Gene3D" id="1.10.150.630">
    <property type="match status" value="1"/>
</dbReference>
<dbReference type="GO" id="GO:0030254">
    <property type="term" value="P:protein secretion by the type III secretion system"/>
    <property type="evidence" value="ECO:0007669"/>
    <property type="project" value="InterPro"/>
</dbReference>
<gene>
    <name evidence="3" type="primary">invE</name>
    <name evidence="3" type="ORF">GCM10011289_29690</name>
</gene>
<protein>
    <submittedName>
        <fullName evidence="3">Invasion protein InvE</fullName>
    </submittedName>
</protein>
<accession>A0A918UBQ2</accession>
<dbReference type="RefSeq" id="WP_189535738.1">
    <property type="nucleotide sequence ID" value="NZ_BMYX01000019.1"/>
</dbReference>
<evidence type="ECO:0000259" key="2">
    <source>
        <dbReference type="Pfam" id="PF07201"/>
    </source>
</evidence>
<dbReference type="EMBL" id="BMYX01000019">
    <property type="protein sequence ID" value="GGY24021.1"/>
    <property type="molecule type" value="Genomic_DNA"/>
</dbReference>
<dbReference type="InterPro" id="IPR010812">
    <property type="entry name" value="HrpJ-like"/>
</dbReference>
<dbReference type="GO" id="GO:0050709">
    <property type="term" value="P:negative regulation of protein secretion"/>
    <property type="evidence" value="ECO:0007669"/>
    <property type="project" value="InterPro"/>
</dbReference>
<evidence type="ECO:0000313" key="4">
    <source>
        <dbReference type="Proteomes" id="UP000645257"/>
    </source>
</evidence>
<sequence length="373" mass="42016">MQIRNGIAFPQPRPLETLGDESGRRPVAEGDAPEQLAVNDSALEAMLFQEVSAQDGSELYAAMGRRFRDRLKDERSDFPQGNFDRVLEDGASDGARQLQALAELEEVPFERLFQEARKMFSDDSDLILVLRELMRRKGIKEVVRRRLRQLHDQIEQQADPRRLKAGINCGLKARLFGSKLKVDARLLRETYRQFLENDDSGVPSYEAWIVMYGVEARDRVLRFVGDALIADMNALDPSCHRLEFFPLLARIGTLRVLSSADQLFVGRALATGRLRDLNDSEGDWVAFLLGALQYPDEIGEALDLAIGDRLPLCRAAERSEALQALLRHLSAVPGILFAGDGGRDAALDFLLERASEAFDHEQRERRMTHGGQR</sequence>
<dbReference type="AlphaFoldDB" id="A0A918UBQ2"/>
<keyword evidence="4" id="KW-1185">Reference proteome</keyword>
<dbReference type="GO" id="GO:0019867">
    <property type="term" value="C:outer membrane"/>
    <property type="evidence" value="ECO:0007669"/>
    <property type="project" value="InterPro"/>
</dbReference>
<evidence type="ECO:0000256" key="1">
    <source>
        <dbReference type="SAM" id="MobiDB-lite"/>
    </source>
</evidence>
<dbReference type="Pfam" id="PF07201">
    <property type="entry name" value="HrpJ"/>
    <property type="match status" value="1"/>
</dbReference>
<dbReference type="NCBIfam" id="TIGR02568">
    <property type="entry name" value="LcrE"/>
    <property type="match status" value="1"/>
</dbReference>
<organism evidence="3 4">
    <name type="scientific">Paludibacterium paludis</name>
    <dbReference type="NCBI Taxonomy" id="1225769"/>
    <lineage>
        <taxon>Bacteria</taxon>
        <taxon>Pseudomonadati</taxon>
        <taxon>Pseudomonadota</taxon>
        <taxon>Betaproteobacteria</taxon>
        <taxon>Neisseriales</taxon>
        <taxon>Chromobacteriaceae</taxon>
        <taxon>Paludibacterium</taxon>
    </lineage>
</organism>
<feature type="domain" description="Hypersensitivity response secretion-like HrpJ" evidence="2">
    <location>
        <begin position="82"/>
        <end position="210"/>
    </location>
</feature>
<dbReference type="InterPro" id="IPR003520">
    <property type="entry name" value="Invas_InvE"/>
</dbReference>
<dbReference type="GO" id="GO:0009986">
    <property type="term" value="C:cell surface"/>
    <property type="evidence" value="ECO:0007669"/>
    <property type="project" value="InterPro"/>
</dbReference>
<dbReference type="Proteomes" id="UP000645257">
    <property type="component" value="Unassembled WGS sequence"/>
</dbReference>
<evidence type="ECO:0000313" key="3">
    <source>
        <dbReference type="EMBL" id="GGY24021.1"/>
    </source>
</evidence>
<dbReference type="PRINTS" id="PR01344">
    <property type="entry name" value="INVEPROTEIN"/>
</dbReference>
<comment type="caution">
    <text evidence="3">The sequence shown here is derived from an EMBL/GenBank/DDBJ whole genome shotgun (WGS) entry which is preliminary data.</text>
</comment>
<name>A0A918UBQ2_9NEIS</name>
<dbReference type="InterPro" id="IPR013401">
    <property type="entry name" value="T3SS_LcrE"/>
</dbReference>
<dbReference type="SUPFAM" id="SSF140591">
    <property type="entry name" value="Type III secretion system domain"/>
    <property type="match status" value="1"/>
</dbReference>
<feature type="region of interest" description="Disordered" evidence="1">
    <location>
        <begin position="1"/>
        <end position="32"/>
    </location>
</feature>